<feature type="region of interest" description="Disordered" evidence="2">
    <location>
        <begin position="360"/>
        <end position="391"/>
    </location>
</feature>
<dbReference type="GO" id="GO:0006751">
    <property type="term" value="P:glutathione catabolic process"/>
    <property type="evidence" value="ECO:0007669"/>
    <property type="project" value="TreeGrafter"/>
</dbReference>
<dbReference type="InterPro" id="IPR026869">
    <property type="entry name" value="EgtC-like"/>
</dbReference>
<protein>
    <submittedName>
        <fullName evidence="4">Glutamine amidotransferase</fullName>
    </submittedName>
</protein>
<dbReference type="PROSITE" id="PS51278">
    <property type="entry name" value="GATASE_TYPE_2"/>
    <property type="match status" value="1"/>
</dbReference>
<gene>
    <name evidence="4" type="ORF">FSUBG_6371</name>
</gene>
<dbReference type="InterPro" id="IPR052373">
    <property type="entry name" value="Gamma-glu_amide_hydrolase"/>
</dbReference>
<dbReference type="CDD" id="cd01908">
    <property type="entry name" value="YafJ"/>
    <property type="match status" value="1"/>
</dbReference>
<sequence>MCRFLDTRRGQNNADGFGIGFYTDPKLGSAPCLFTSTIPAWNCTNLQRIASKTASRLIFGHVRATTEGSLSEDNCHPFTHGSLMWMHNGGLGGWKYIKRRLGERLADKWYLGVKGGTDSEWAFALFLDTLERLGHDPSACPETGFGPTILREAMKRTIAQINEMTDAIPESILQNEDVDTRSLLNFAVTDGHSVICTRYISSSKDEAASLYYSSGTQWTTRTQSASDKQYQMERKDRGADIVLVASEPLTFERENWVNVPTNSILTIHRQTVMVHPIIDKYYERDPHHVRSSAFVQAKGLTSNEKNRSDVASPAGVDRQQQELEGYRKMMTSTLNFGPPRSLSPDMCRQTRKVAAVCESIPVPQPKAQPPRAQTTPPNEQGNKPAPAQGNIKVKRRSVQLLDGNHGQSSNDYDQISDTEEPARVDVHNPRKLSRTRTGKWGSICGGDDFRGSGLLCGYFQTSLPSTMTTDSTVTKAPTLPYLNCQRTFGVKSRKARVTLNSDMTCGVAIIRYEQCMHRLLFKVGCSQGCKELCPPSCQRVLVVTSYLWLCEDCHRREYTTELVQRCHKWTNLQLGVPLDYPPEQQNMLSIVLKNRECLDNVFRDSARAMKLEEIQWVAEWTYEYGLMLYDVTVARKWVRSKAMRRIDQLRSLRLWDLVVIKDGLRCSKELFEDQPEETYWTISEQFAEQHYDRASERQLPKPSRPQPPLFFEIENTHTPETKESAESPDMMDWIQDGEDDDDEEEPVTEQPPTSKPLPDEQLHDTVTTNDYPRLAESVVAP</sequence>
<dbReference type="InterPro" id="IPR029055">
    <property type="entry name" value="Ntn_hydrolases_N"/>
</dbReference>
<dbReference type="Pfam" id="PF13230">
    <property type="entry name" value="GATase_4"/>
    <property type="match status" value="1"/>
</dbReference>
<keyword evidence="5" id="KW-1185">Reference proteome</keyword>
<dbReference type="SUPFAM" id="SSF56235">
    <property type="entry name" value="N-terminal nucleophile aminohydrolases (Ntn hydrolases)"/>
    <property type="match status" value="1"/>
</dbReference>
<feature type="compositionally biased region" description="Acidic residues" evidence="2">
    <location>
        <begin position="735"/>
        <end position="747"/>
    </location>
</feature>
<evidence type="ECO:0000256" key="1">
    <source>
        <dbReference type="ARBA" id="ARBA00022962"/>
    </source>
</evidence>
<dbReference type="PANTHER" id="PTHR43187">
    <property type="entry name" value="GLUTAMINE AMIDOTRANSFERASE DUG3-RELATED"/>
    <property type="match status" value="1"/>
</dbReference>
<dbReference type="PANTHER" id="PTHR43187:SF1">
    <property type="entry name" value="GLUTAMINE AMIDOTRANSFERASE DUG3-RELATED"/>
    <property type="match status" value="1"/>
</dbReference>
<name>A0A8H5Q156_GIBSU</name>
<organism evidence="4 5">
    <name type="scientific">Gibberella subglutinans</name>
    <name type="common">Fusarium subglutinans</name>
    <dbReference type="NCBI Taxonomy" id="42677"/>
    <lineage>
        <taxon>Eukaryota</taxon>
        <taxon>Fungi</taxon>
        <taxon>Dikarya</taxon>
        <taxon>Ascomycota</taxon>
        <taxon>Pezizomycotina</taxon>
        <taxon>Sordariomycetes</taxon>
        <taxon>Hypocreomycetidae</taxon>
        <taxon>Hypocreales</taxon>
        <taxon>Nectriaceae</taxon>
        <taxon>Fusarium</taxon>
        <taxon>Fusarium fujikuroi species complex</taxon>
    </lineage>
</organism>
<feature type="compositionally biased region" description="Basic and acidic residues" evidence="2">
    <location>
        <begin position="714"/>
        <end position="725"/>
    </location>
</feature>
<dbReference type="Gene3D" id="3.60.20.10">
    <property type="entry name" value="Glutamine Phosphoribosylpyrophosphate, subunit 1, domain 1"/>
    <property type="match status" value="1"/>
</dbReference>
<feature type="region of interest" description="Disordered" evidence="2">
    <location>
        <begin position="296"/>
        <end position="319"/>
    </location>
</feature>
<feature type="compositionally biased region" description="Polar residues" evidence="2">
    <location>
        <begin position="371"/>
        <end position="381"/>
    </location>
</feature>
<dbReference type="GO" id="GO:0061672">
    <property type="term" value="C:glutathione hydrolase complex"/>
    <property type="evidence" value="ECO:0007669"/>
    <property type="project" value="TreeGrafter"/>
</dbReference>
<dbReference type="OrthoDB" id="14446at2759"/>
<dbReference type="Proteomes" id="UP000547976">
    <property type="component" value="Unassembled WGS sequence"/>
</dbReference>
<evidence type="ECO:0000259" key="3">
    <source>
        <dbReference type="PROSITE" id="PS51278"/>
    </source>
</evidence>
<feature type="region of interest" description="Disordered" evidence="2">
    <location>
        <begin position="691"/>
        <end position="781"/>
    </location>
</feature>
<dbReference type="AlphaFoldDB" id="A0A8H5Q156"/>
<dbReference type="GO" id="GO:0016740">
    <property type="term" value="F:transferase activity"/>
    <property type="evidence" value="ECO:0007669"/>
    <property type="project" value="UniProtKB-KW"/>
</dbReference>
<keyword evidence="4" id="KW-0808">Transferase</keyword>
<dbReference type="RefSeq" id="XP_036538086.1">
    <property type="nucleotide sequence ID" value="XM_036684562.1"/>
</dbReference>
<feature type="domain" description="Glutamine amidotransferase type-2" evidence="3">
    <location>
        <begin position="1"/>
        <end position="270"/>
    </location>
</feature>
<accession>A0A8H5Q156</accession>
<evidence type="ECO:0000313" key="5">
    <source>
        <dbReference type="Proteomes" id="UP000547976"/>
    </source>
</evidence>
<proteinExistence type="predicted"/>
<comment type="caution">
    <text evidence="4">The sequence shown here is derived from an EMBL/GenBank/DDBJ whole genome shotgun (WGS) entry which is preliminary data.</text>
</comment>
<dbReference type="EMBL" id="JAAOAV010000066">
    <property type="protein sequence ID" value="KAF5605768.1"/>
    <property type="molecule type" value="Genomic_DNA"/>
</dbReference>
<dbReference type="GeneID" id="59319280"/>
<dbReference type="GO" id="GO:0008242">
    <property type="term" value="F:omega peptidase activity"/>
    <property type="evidence" value="ECO:0007669"/>
    <property type="project" value="TreeGrafter"/>
</dbReference>
<evidence type="ECO:0000313" key="4">
    <source>
        <dbReference type="EMBL" id="KAF5605768.1"/>
    </source>
</evidence>
<dbReference type="InterPro" id="IPR017932">
    <property type="entry name" value="GATase_2_dom"/>
</dbReference>
<reference evidence="4 5" key="1">
    <citation type="submission" date="2020-05" db="EMBL/GenBank/DDBJ databases">
        <title>Identification and distribution of gene clusters putatively required for synthesis of sphingolipid metabolism inhibitors in phylogenetically diverse species of the filamentous fungus Fusarium.</title>
        <authorList>
            <person name="Kim H.-S."/>
            <person name="Busman M."/>
            <person name="Brown D.W."/>
            <person name="Divon H."/>
            <person name="Uhlig S."/>
            <person name="Proctor R.H."/>
        </authorList>
    </citation>
    <scope>NUCLEOTIDE SEQUENCE [LARGE SCALE GENOMIC DNA]</scope>
    <source>
        <strain evidence="4 5">NRRL 66333</strain>
    </source>
</reference>
<keyword evidence="1 4" id="KW-0315">Glutamine amidotransferase</keyword>
<dbReference type="GO" id="GO:0005737">
    <property type="term" value="C:cytoplasm"/>
    <property type="evidence" value="ECO:0007669"/>
    <property type="project" value="TreeGrafter"/>
</dbReference>
<evidence type="ECO:0000256" key="2">
    <source>
        <dbReference type="SAM" id="MobiDB-lite"/>
    </source>
</evidence>